<protein>
    <submittedName>
        <fullName evidence="1">Lrp/AsnC family transcriptional regulator</fullName>
    </submittedName>
</protein>
<dbReference type="InterPro" id="IPR011008">
    <property type="entry name" value="Dimeric_a/b-barrel"/>
</dbReference>
<organism evidence="1">
    <name type="scientific">Lyngbya confervoides BDU141951</name>
    <dbReference type="NCBI Taxonomy" id="1574623"/>
    <lineage>
        <taxon>Bacteria</taxon>
        <taxon>Bacillati</taxon>
        <taxon>Cyanobacteriota</taxon>
        <taxon>Cyanophyceae</taxon>
        <taxon>Oscillatoriophycideae</taxon>
        <taxon>Oscillatoriales</taxon>
        <taxon>Microcoleaceae</taxon>
        <taxon>Lyngbya</taxon>
    </lineage>
</organism>
<dbReference type="Gene3D" id="3.30.70.920">
    <property type="match status" value="1"/>
</dbReference>
<comment type="caution">
    <text evidence="1">The sequence shown here is derived from an EMBL/GenBank/DDBJ whole genome shotgun (WGS) entry which is preliminary data.</text>
</comment>
<dbReference type="InterPro" id="IPR036390">
    <property type="entry name" value="WH_DNA-bd_sf"/>
</dbReference>
<dbReference type="GO" id="GO:0043200">
    <property type="term" value="P:response to amino acid"/>
    <property type="evidence" value="ECO:0007669"/>
    <property type="project" value="TreeGrafter"/>
</dbReference>
<dbReference type="InterPro" id="IPR019887">
    <property type="entry name" value="Tscrpt_reg_AsnC/Lrp_C"/>
</dbReference>
<dbReference type="PRINTS" id="PR00033">
    <property type="entry name" value="HTHASNC"/>
</dbReference>
<name>A0A0C1UWD1_9CYAN</name>
<dbReference type="PANTHER" id="PTHR30154">
    <property type="entry name" value="LEUCINE-RESPONSIVE REGULATORY PROTEIN"/>
    <property type="match status" value="1"/>
</dbReference>
<reference evidence="1" key="3">
    <citation type="submission" date="2020-02" db="EMBL/GenBank/DDBJ databases">
        <authorList>
            <person name="Sarangi A.N."/>
            <person name="Ghosh S."/>
            <person name="Mukherjee M."/>
            <person name="Tripathy S."/>
        </authorList>
    </citation>
    <scope>NUCLEOTIDE SEQUENCE</scope>
    <source>
        <strain evidence="1">BDU141951</strain>
    </source>
</reference>
<dbReference type="PANTHER" id="PTHR30154:SF34">
    <property type="entry name" value="TRANSCRIPTIONAL REGULATOR AZLB"/>
    <property type="match status" value="1"/>
</dbReference>
<evidence type="ECO:0000313" key="1">
    <source>
        <dbReference type="EMBL" id="NEV70264.1"/>
    </source>
</evidence>
<dbReference type="Gene3D" id="1.10.10.10">
    <property type="entry name" value="Winged helix-like DNA-binding domain superfamily/Winged helix DNA-binding domain"/>
    <property type="match status" value="1"/>
</dbReference>
<dbReference type="InterPro" id="IPR000485">
    <property type="entry name" value="AsnC-type_HTH_dom"/>
</dbReference>
<dbReference type="GO" id="GO:0043565">
    <property type="term" value="F:sequence-specific DNA binding"/>
    <property type="evidence" value="ECO:0007669"/>
    <property type="project" value="InterPro"/>
</dbReference>
<accession>A0A0C1UWD1</accession>
<reference evidence="1" key="2">
    <citation type="journal article" date="2015" name="Genome Announc.">
        <title>Draft Genome Sequence of Filamentous Marine Cyanobacterium Lyngbya confervoides Strain BDU141951.</title>
        <authorList>
            <person name="Chandrababunaidu M.M."/>
            <person name="Sen D."/>
            <person name="Tripathy S."/>
        </authorList>
    </citation>
    <scope>NUCLEOTIDE SEQUENCE</scope>
    <source>
        <strain evidence="1">BDU141951</strain>
    </source>
</reference>
<dbReference type="InterPro" id="IPR011991">
    <property type="entry name" value="ArsR-like_HTH"/>
</dbReference>
<dbReference type="SMART" id="SM00344">
    <property type="entry name" value="HTH_ASNC"/>
    <property type="match status" value="1"/>
</dbReference>
<dbReference type="InterPro" id="IPR036388">
    <property type="entry name" value="WH-like_DNA-bd_sf"/>
</dbReference>
<dbReference type="AlphaFoldDB" id="A0A0C1UWD1"/>
<dbReference type="SUPFAM" id="SSF54909">
    <property type="entry name" value="Dimeric alpha+beta barrel"/>
    <property type="match status" value="1"/>
</dbReference>
<dbReference type="PROSITE" id="PS50956">
    <property type="entry name" value="HTH_ASNC_2"/>
    <property type="match status" value="1"/>
</dbReference>
<dbReference type="InterPro" id="IPR019888">
    <property type="entry name" value="Tscrpt_reg_AsnC-like"/>
</dbReference>
<dbReference type="PROSITE" id="PS00519">
    <property type="entry name" value="HTH_ASNC_1"/>
    <property type="match status" value="1"/>
</dbReference>
<dbReference type="SUPFAM" id="SSF46785">
    <property type="entry name" value="Winged helix' DNA-binding domain"/>
    <property type="match status" value="1"/>
</dbReference>
<gene>
    <name evidence="1" type="ORF">QQ91_024555</name>
</gene>
<proteinExistence type="predicted"/>
<reference evidence="1" key="1">
    <citation type="submission" date="2014-11" db="EMBL/GenBank/DDBJ databases">
        <authorList>
            <person name="Malar M.C."/>
            <person name="Sen D."/>
            <person name="Tripathy S."/>
        </authorList>
    </citation>
    <scope>NUCLEOTIDE SEQUENCE</scope>
    <source>
        <strain evidence="1">BDU141951</strain>
    </source>
</reference>
<dbReference type="CDD" id="cd00090">
    <property type="entry name" value="HTH_ARSR"/>
    <property type="match status" value="1"/>
</dbReference>
<sequence>MKPDALDCKILSELANKARMTWAELAGQLGISPPAAADRVRKLEEAGIIRGYVTQIDAPRLGYDLAAFIAVTLEHPRDRDGFLAAVQSTPEILECHHIAGDGDYLLKVRCRGTSGLEHLITAQLKELPGVTQTRTTIVLSTVKEAIAVPITDASAL</sequence>
<dbReference type="EMBL" id="JTHE02000003">
    <property type="protein sequence ID" value="NEV70264.1"/>
    <property type="molecule type" value="Genomic_DNA"/>
</dbReference>
<dbReference type="Pfam" id="PF13412">
    <property type="entry name" value="HTH_24"/>
    <property type="match status" value="1"/>
</dbReference>
<dbReference type="InterPro" id="IPR019885">
    <property type="entry name" value="Tscrpt_reg_HTH_AsnC-type_CS"/>
</dbReference>
<dbReference type="Pfam" id="PF01037">
    <property type="entry name" value="AsnC_trans_reg"/>
    <property type="match status" value="1"/>
</dbReference>
<dbReference type="GO" id="GO:0005829">
    <property type="term" value="C:cytosol"/>
    <property type="evidence" value="ECO:0007669"/>
    <property type="project" value="TreeGrafter"/>
</dbReference>